<evidence type="ECO:0000256" key="4">
    <source>
        <dbReference type="ARBA" id="ARBA00016056"/>
    </source>
</evidence>
<dbReference type="GO" id="GO:0032934">
    <property type="term" value="F:sterol binding"/>
    <property type="evidence" value="ECO:0007669"/>
    <property type="project" value="InterPro"/>
</dbReference>
<gene>
    <name evidence="10" type="ORF">DFH08DRAFT_733562</name>
</gene>
<keyword evidence="11" id="KW-1185">Reference proteome</keyword>
<comment type="similarity">
    <text evidence="2">Belongs to the NPC2 family.</text>
</comment>
<dbReference type="InterPro" id="IPR003172">
    <property type="entry name" value="ML_dom"/>
</dbReference>
<proteinExistence type="inferred from homology"/>
<accession>A0AAD7F040</accession>
<keyword evidence="5" id="KW-0813">Transport</keyword>
<dbReference type="GO" id="GO:0032366">
    <property type="term" value="P:intracellular sterol transport"/>
    <property type="evidence" value="ECO:0007669"/>
    <property type="project" value="InterPro"/>
</dbReference>
<evidence type="ECO:0000256" key="5">
    <source>
        <dbReference type="ARBA" id="ARBA00022448"/>
    </source>
</evidence>
<evidence type="ECO:0000313" key="11">
    <source>
        <dbReference type="Proteomes" id="UP001218218"/>
    </source>
</evidence>
<name>A0AAD7F040_9AGAR</name>
<sequence>MSRLTTLLLFCALLLGAYAATSGWEYVDCGDPSYPVQLDSIEISPDPPLPGHDLTVTVKALVTDVIEEGATADVTVKLGRIKLLQKKFDVCQEARNANATVSCPVEPGPYEIVQTVALPKEIPKAKFMVLVRGLTVDEKDLVCLDIKIDFMKSISALFTSPF</sequence>
<dbReference type="InterPro" id="IPR039670">
    <property type="entry name" value="NPC2-like"/>
</dbReference>
<evidence type="ECO:0000256" key="7">
    <source>
        <dbReference type="ARBA" id="ARBA00023055"/>
    </source>
</evidence>
<reference evidence="10" key="1">
    <citation type="submission" date="2023-03" db="EMBL/GenBank/DDBJ databases">
        <title>Massive genome expansion in bonnet fungi (Mycena s.s.) driven by repeated elements and novel gene families across ecological guilds.</title>
        <authorList>
            <consortium name="Lawrence Berkeley National Laboratory"/>
            <person name="Harder C.B."/>
            <person name="Miyauchi S."/>
            <person name="Viragh M."/>
            <person name="Kuo A."/>
            <person name="Thoen E."/>
            <person name="Andreopoulos B."/>
            <person name="Lu D."/>
            <person name="Skrede I."/>
            <person name="Drula E."/>
            <person name="Henrissat B."/>
            <person name="Morin E."/>
            <person name="Kohler A."/>
            <person name="Barry K."/>
            <person name="LaButti K."/>
            <person name="Morin E."/>
            <person name="Salamov A."/>
            <person name="Lipzen A."/>
            <person name="Mereny Z."/>
            <person name="Hegedus B."/>
            <person name="Baldrian P."/>
            <person name="Stursova M."/>
            <person name="Weitz H."/>
            <person name="Taylor A."/>
            <person name="Grigoriev I.V."/>
            <person name="Nagy L.G."/>
            <person name="Martin F."/>
            <person name="Kauserud H."/>
        </authorList>
    </citation>
    <scope>NUCLEOTIDE SEQUENCE</scope>
    <source>
        <strain evidence="10">CBHHK002</strain>
    </source>
</reference>
<evidence type="ECO:0000256" key="3">
    <source>
        <dbReference type="ARBA" id="ARBA00011245"/>
    </source>
</evidence>
<dbReference type="InterPro" id="IPR014756">
    <property type="entry name" value="Ig_E-set"/>
</dbReference>
<evidence type="ECO:0000256" key="8">
    <source>
        <dbReference type="SAM" id="SignalP"/>
    </source>
</evidence>
<organism evidence="10 11">
    <name type="scientific">Mycena albidolilacea</name>
    <dbReference type="NCBI Taxonomy" id="1033008"/>
    <lineage>
        <taxon>Eukaryota</taxon>
        <taxon>Fungi</taxon>
        <taxon>Dikarya</taxon>
        <taxon>Basidiomycota</taxon>
        <taxon>Agaricomycotina</taxon>
        <taxon>Agaricomycetes</taxon>
        <taxon>Agaricomycetidae</taxon>
        <taxon>Agaricales</taxon>
        <taxon>Marasmiineae</taxon>
        <taxon>Mycenaceae</taxon>
        <taxon>Mycena</taxon>
    </lineage>
</organism>
<feature type="signal peptide" evidence="8">
    <location>
        <begin position="1"/>
        <end position="19"/>
    </location>
</feature>
<feature type="domain" description="MD-2-related lipid-recognition" evidence="9">
    <location>
        <begin position="26"/>
        <end position="148"/>
    </location>
</feature>
<protein>
    <recommendedName>
        <fullName evidence="4">Phosphatidylglycerol/phosphatidylinositol transfer protein</fullName>
    </recommendedName>
</protein>
<dbReference type="AlphaFoldDB" id="A0AAD7F040"/>
<evidence type="ECO:0000259" key="9">
    <source>
        <dbReference type="SMART" id="SM00737"/>
    </source>
</evidence>
<dbReference type="SMART" id="SM00737">
    <property type="entry name" value="ML"/>
    <property type="match status" value="1"/>
</dbReference>
<comment type="subunit">
    <text evidence="3">Monomer.</text>
</comment>
<keyword evidence="7" id="KW-0445">Lipid transport</keyword>
<dbReference type="Pfam" id="PF02221">
    <property type="entry name" value="E1_DerP2_DerF2"/>
    <property type="match status" value="1"/>
</dbReference>
<evidence type="ECO:0000313" key="10">
    <source>
        <dbReference type="EMBL" id="KAJ7361641.1"/>
    </source>
</evidence>
<comment type="function">
    <text evidence="1">Catalyzes the intermembrane transfer of phosphatidylglycerol and phosphatidylinositol.</text>
</comment>
<evidence type="ECO:0000256" key="2">
    <source>
        <dbReference type="ARBA" id="ARBA00006370"/>
    </source>
</evidence>
<dbReference type="PANTHER" id="PTHR11306:SF0">
    <property type="entry name" value="PHOSPHATIDYLGLYCEROL_PHOSPHATIDYLINOSITOL TRANSFER PROTEIN"/>
    <property type="match status" value="1"/>
</dbReference>
<feature type="chain" id="PRO_5042190935" description="Phosphatidylglycerol/phosphatidylinositol transfer protein" evidence="8">
    <location>
        <begin position="20"/>
        <end position="162"/>
    </location>
</feature>
<dbReference type="PANTHER" id="PTHR11306">
    <property type="entry name" value="NIEMANN PICK TYPE C2 PROTEIN NPC2-RELATED"/>
    <property type="match status" value="1"/>
</dbReference>
<dbReference type="InterPro" id="IPR033917">
    <property type="entry name" value="ML_PG-PI_TP"/>
</dbReference>
<dbReference type="SUPFAM" id="SSF81296">
    <property type="entry name" value="E set domains"/>
    <property type="match status" value="1"/>
</dbReference>
<comment type="caution">
    <text evidence="10">The sequence shown here is derived from an EMBL/GenBank/DDBJ whole genome shotgun (WGS) entry which is preliminary data.</text>
</comment>
<keyword evidence="6 8" id="KW-0732">Signal</keyword>
<dbReference type="Proteomes" id="UP001218218">
    <property type="component" value="Unassembled WGS sequence"/>
</dbReference>
<dbReference type="EMBL" id="JARIHO010000005">
    <property type="protein sequence ID" value="KAJ7361641.1"/>
    <property type="molecule type" value="Genomic_DNA"/>
</dbReference>
<evidence type="ECO:0000256" key="6">
    <source>
        <dbReference type="ARBA" id="ARBA00022729"/>
    </source>
</evidence>
<dbReference type="CDD" id="cd00917">
    <property type="entry name" value="PG-PI_TP"/>
    <property type="match status" value="1"/>
</dbReference>
<evidence type="ECO:0000256" key="1">
    <source>
        <dbReference type="ARBA" id="ARBA00002053"/>
    </source>
</evidence>
<dbReference type="Gene3D" id="2.60.40.770">
    <property type="match status" value="1"/>
</dbReference>